<dbReference type="OMA" id="QKKFCPI"/>
<name>A9NNM4_PICSI</name>
<evidence type="ECO:0000256" key="11">
    <source>
        <dbReference type="ARBA" id="ARBA00022833"/>
    </source>
</evidence>
<keyword evidence="13 19" id="KW-1133">Transmembrane helix</keyword>
<evidence type="ECO:0000256" key="4">
    <source>
        <dbReference type="ARBA" id="ARBA00022448"/>
    </source>
</evidence>
<dbReference type="InterPro" id="IPR001841">
    <property type="entry name" value="Znf_RING"/>
</dbReference>
<evidence type="ECO:0000256" key="16">
    <source>
        <dbReference type="ARBA" id="ARBA00023180"/>
    </source>
</evidence>
<evidence type="ECO:0000256" key="14">
    <source>
        <dbReference type="ARBA" id="ARBA00023136"/>
    </source>
</evidence>
<evidence type="ECO:0000256" key="18">
    <source>
        <dbReference type="ARBA" id="ARBA00060484"/>
    </source>
</evidence>
<evidence type="ECO:0000256" key="7">
    <source>
        <dbReference type="ARBA" id="ARBA00022692"/>
    </source>
</evidence>
<evidence type="ECO:0000259" key="20">
    <source>
        <dbReference type="Pfam" id="PF02225"/>
    </source>
</evidence>
<evidence type="ECO:0000256" key="13">
    <source>
        <dbReference type="ARBA" id="ARBA00022989"/>
    </source>
</evidence>
<sequence>MIQKGIMVASAGLVVVFLIAVLGRAHSTVVLITPSNESIPFPDIEASFAPRVSGAGIMGVLYVANPLNACVKLRNLGPKNENYSPILLVERGGCTFELKVRIAQQAGYEAVIVYNDEDGEELVTMSGDSTSIHIVAVFVTKETANALLQYVKDMDTRCYILPAFESTAWSVMAVSFLSLLAVSAVLLTFFFVRRYRIRHFSSRFLLNREARGLSSREVKALPAVTYKSCDTSGTDACAICLESYEVGEKLRVLPCHHGKSDIPHPLFVECMNEKYMSKNCIKILGDNNRLNS</sequence>
<dbReference type="InterPro" id="IPR013083">
    <property type="entry name" value="Znf_RING/FYVE/PHD"/>
</dbReference>
<keyword evidence="14 19" id="KW-0472">Membrane</keyword>
<keyword evidence="6" id="KW-0808">Transferase</keyword>
<dbReference type="InterPro" id="IPR044744">
    <property type="entry name" value="ZNRF4/RNF13/RNF167_PA"/>
</dbReference>
<keyword evidence="5" id="KW-0926">Vacuole</keyword>
<organism evidence="22">
    <name type="scientific">Picea sitchensis</name>
    <name type="common">Sitka spruce</name>
    <name type="synonym">Pinus sitchensis</name>
    <dbReference type="NCBI Taxonomy" id="3332"/>
    <lineage>
        <taxon>Eukaryota</taxon>
        <taxon>Viridiplantae</taxon>
        <taxon>Streptophyta</taxon>
        <taxon>Embryophyta</taxon>
        <taxon>Tracheophyta</taxon>
        <taxon>Spermatophyta</taxon>
        <taxon>Pinopsida</taxon>
        <taxon>Pinidae</taxon>
        <taxon>Conifers I</taxon>
        <taxon>Pinales</taxon>
        <taxon>Pinaceae</taxon>
        <taxon>Picea</taxon>
    </lineage>
</organism>
<evidence type="ECO:0000259" key="21">
    <source>
        <dbReference type="Pfam" id="PF17123"/>
    </source>
</evidence>
<dbReference type="Gene3D" id="3.30.40.10">
    <property type="entry name" value="Zinc/RING finger domain, C3HC4 (zinc finger)"/>
    <property type="match status" value="1"/>
</dbReference>
<evidence type="ECO:0000256" key="12">
    <source>
        <dbReference type="ARBA" id="ARBA00022927"/>
    </source>
</evidence>
<keyword evidence="4" id="KW-0813">Transport</keyword>
<dbReference type="PANTHER" id="PTHR47168:SF1">
    <property type="entry name" value="OS02G0798600 PROTEIN"/>
    <property type="match status" value="1"/>
</dbReference>
<evidence type="ECO:0000256" key="2">
    <source>
        <dbReference type="ARBA" id="ARBA00004906"/>
    </source>
</evidence>
<dbReference type="AlphaFoldDB" id="A9NNM4"/>
<keyword evidence="8" id="KW-0479">Metal-binding</keyword>
<dbReference type="GO" id="GO:0061630">
    <property type="term" value="F:ubiquitin protein ligase activity"/>
    <property type="evidence" value="ECO:0007669"/>
    <property type="project" value="UniProtKB-EC"/>
</dbReference>
<keyword evidence="10" id="KW-0863">Zinc-finger</keyword>
<keyword evidence="9" id="KW-0732">Signal</keyword>
<keyword evidence="12" id="KW-0653">Protein transport</keyword>
<protein>
    <recommendedName>
        <fullName evidence="3">RING-type E3 ubiquitin transferase</fullName>
        <ecNumber evidence="3">2.3.2.27</ecNumber>
    </recommendedName>
</protein>
<dbReference type="InterPro" id="IPR046450">
    <property type="entry name" value="PA_dom_sf"/>
</dbReference>
<dbReference type="GO" id="GO:0008270">
    <property type="term" value="F:zinc ion binding"/>
    <property type="evidence" value="ECO:0007669"/>
    <property type="project" value="UniProtKB-KW"/>
</dbReference>
<dbReference type="CDD" id="cd02123">
    <property type="entry name" value="PA_C_RZF_like"/>
    <property type="match status" value="1"/>
</dbReference>
<dbReference type="SUPFAM" id="SSF57850">
    <property type="entry name" value="RING/U-box"/>
    <property type="match status" value="1"/>
</dbReference>
<dbReference type="Pfam" id="PF02225">
    <property type="entry name" value="PA"/>
    <property type="match status" value="1"/>
</dbReference>
<dbReference type="EMBL" id="EF082884">
    <property type="protein sequence ID" value="ABK22235.1"/>
    <property type="molecule type" value="mRNA"/>
</dbReference>
<evidence type="ECO:0000256" key="5">
    <source>
        <dbReference type="ARBA" id="ARBA00022554"/>
    </source>
</evidence>
<reference evidence="22" key="1">
    <citation type="journal article" date="2008" name="BMC Genomics">
        <title>A conifer genomics resource of 200,000 spruce (Picea spp.) ESTs and 6,464 high-quality, sequence-finished full-length cDNAs for Sitka spruce (Picea sitchensis).</title>
        <authorList>
            <person name="Ralph S.G."/>
            <person name="Chun H.J."/>
            <person name="Kolosova N."/>
            <person name="Cooper D."/>
            <person name="Oddy C."/>
            <person name="Ritland C.E."/>
            <person name="Kirkpatrick R."/>
            <person name="Moore R."/>
            <person name="Barber S."/>
            <person name="Holt R.A."/>
            <person name="Jones S.J."/>
            <person name="Marra M.A."/>
            <person name="Douglas C.J."/>
            <person name="Ritland K."/>
            <person name="Bohlmann J."/>
        </authorList>
    </citation>
    <scope>NUCLEOTIDE SEQUENCE</scope>
    <source>
        <tissue evidence="22">Bark</tissue>
    </source>
</reference>
<dbReference type="GO" id="GO:0015031">
    <property type="term" value="P:protein transport"/>
    <property type="evidence" value="ECO:0007669"/>
    <property type="project" value="UniProtKB-KW"/>
</dbReference>
<evidence type="ECO:0000256" key="15">
    <source>
        <dbReference type="ARBA" id="ARBA00023157"/>
    </source>
</evidence>
<feature type="transmembrane region" description="Helical" evidence="19">
    <location>
        <begin position="168"/>
        <end position="192"/>
    </location>
</feature>
<accession>A9NNM4</accession>
<keyword evidence="11" id="KW-0862">Zinc</keyword>
<comment type="catalytic activity">
    <reaction evidence="1">
        <text>S-ubiquitinyl-[E2 ubiquitin-conjugating enzyme]-L-cysteine + [acceptor protein]-L-lysine = [E2 ubiquitin-conjugating enzyme]-L-cysteine + N(6)-ubiquitinyl-[acceptor protein]-L-lysine.</text>
        <dbReference type="EC" id="2.3.2.27"/>
    </reaction>
</comment>
<dbReference type="Pfam" id="PF17123">
    <property type="entry name" value="zf-RING_11"/>
    <property type="match status" value="1"/>
</dbReference>
<comment type="pathway">
    <text evidence="2">Protein modification; protein ubiquitination.</text>
</comment>
<evidence type="ECO:0000256" key="19">
    <source>
        <dbReference type="SAM" id="Phobius"/>
    </source>
</evidence>
<dbReference type="InterPro" id="IPR003137">
    <property type="entry name" value="PA_domain"/>
</dbReference>
<proteinExistence type="evidence at transcript level"/>
<evidence type="ECO:0000256" key="8">
    <source>
        <dbReference type="ARBA" id="ARBA00022723"/>
    </source>
</evidence>
<comment type="subcellular location">
    <subcellularLocation>
        <location evidence="17">Endomembrane system</location>
        <topology evidence="17">Single-pass type I membrane protein</topology>
    </subcellularLocation>
    <subcellularLocation>
        <location evidence="18">Protein storage vacuole membrane</location>
    </subcellularLocation>
</comment>
<evidence type="ECO:0000313" key="22">
    <source>
        <dbReference type="EMBL" id="ABK22235.1"/>
    </source>
</evidence>
<keyword evidence="15" id="KW-1015">Disulfide bond</keyword>
<feature type="domain" description="RING-type" evidence="21">
    <location>
        <begin position="237"/>
        <end position="257"/>
    </location>
</feature>
<evidence type="ECO:0000256" key="1">
    <source>
        <dbReference type="ARBA" id="ARBA00000900"/>
    </source>
</evidence>
<dbReference type="Gene3D" id="3.50.30.30">
    <property type="match status" value="1"/>
</dbReference>
<feature type="domain" description="PA" evidence="20">
    <location>
        <begin position="66"/>
        <end position="147"/>
    </location>
</feature>
<dbReference type="GO" id="GO:0012505">
    <property type="term" value="C:endomembrane system"/>
    <property type="evidence" value="ECO:0007669"/>
    <property type="project" value="UniProtKB-SubCell"/>
</dbReference>
<dbReference type="InterPro" id="IPR051653">
    <property type="entry name" value="E3_ligase_sorting_rcpt"/>
</dbReference>
<dbReference type="GO" id="GO:0032586">
    <property type="term" value="C:protein storage vacuole membrane"/>
    <property type="evidence" value="ECO:0007669"/>
    <property type="project" value="UniProtKB-SubCell"/>
</dbReference>
<keyword evidence="16" id="KW-0325">Glycoprotein</keyword>
<evidence type="ECO:0000256" key="10">
    <source>
        <dbReference type="ARBA" id="ARBA00022771"/>
    </source>
</evidence>
<dbReference type="EC" id="2.3.2.27" evidence="3"/>
<evidence type="ECO:0000256" key="3">
    <source>
        <dbReference type="ARBA" id="ARBA00012483"/>
    </source>
</evidence>
<dbReference type="PANTHER" id="PTHR47168">
    <property type="entry name" value="RING ZINC FINGER DOMAIN SUPERFAMILY PROTEIN-RELATED"/>
    <property type="match status" value="1"/>
</dbReference>
<dbReference type="SUPFAM" id="SSF52025">
    <property type="entry name" value="PA domain"/>
    <property type="match status" value="1"/>
</dbReference>
<evidence type="ECO:0000256" key="9">
    <source>
        <dbReference type="ARBA" id="ARBA00022729"/>
    </source>
</evidence>
<evidence type="ECO:0000256" key="17">
    <source>
        <dbReference type="ARBA" id="ARBA00046288"/>
    </source>
</evidence>
<keyword evidence="7 19" id="KW-0812">Transmembrane</keyword>
<evidence type="ECO:0000256" key="6">
    <source>
        <dbReference type="ARBA" id="ARBA00022679"/>
    </source>
</evidence>
<dbReference type="FunFam" id="3.50.30.30:FF:000020">
    <property type="entry name" value="Receptor homology region transmembrane domain-and RING domain-containing protein 2"/>
    <property type="match status" value="1"/>
</dbReference>